<evidence type="ECO:0000313" key="1">
    <source>
        <dbReference type="EMBL" id="AMJ42459.1"/>
    </source>
</evidence>
<reference evidence="3" key="2">
    <citation type="submission" date="2016-01" db="EMBL/GenBank/DDBJ databases">
        <authorList>
            <person name="Poehlein A."/>
            <person name="Schlien K."/>
            <person name="Gottschalk G."/>
            <person name="Buckel W."/>
            <person name="Daniel R."/>
        </authorList>
    </citation>
    <scope>NUCLEOTIDE SEQUENCE [LARGE SCALE GENOMIC DNA]</scope>
    <source>
        <strain evidence="3">X2</strain>
    </source>
</reference>
<dbReference type="OrthoDB" id="9796509at2"/>
<dbReference type="EMBL" id="FQUA01000001">
    <property type="protein sequence ID" value="SHE34038.1"/>
    <property type="molecule type" value="Genomic_DNA"/>
</dbReference>
<dbReference type="EMBL" id="CP014223">
    <property type="protein sequence ID" value="AMJ42459.1"/>
    <property type="molecule type" value="Genomic_DNA"/>
</dbReference>
<organism evidence="2 4">
    <name type="scientific">Anaerotignum propionicum DSM 1682</name>
    <dbReference type="NCBI Taxonomy" id="991789"/>
    <lineage>
        <taxon>Bacteria</taxon>
        <taxon>Bacillati</taxon>
        <taxon>Bacillota</taxon>
        <taxon>Clostridia</taxon>
        <taxon>Lachnospirales</taxon>
        <taxon>Anaerotignaceae</taxon>
        <taxon>Anaerotignum</taxon>
    </lineage>
</organism>
<evidence type="ECO:0008006" key="5">
    <source>
        <dbReference type="Google" id="ProtNLM"/>
    </source>
</evidence>
<dbReference type="Proteomes" id="UP000184204">
    <property type="component" value="Unassembled WGS sequence"/>
</dbReference>
<dbReference type="Pfam" id="PF06949">
    <property type="entry name" value="DUF1292"/>
    <property type="match status" value="1"/>
</dbReference>
<dbReference type="RefSeq" id="WP_066053306.1">
    <property type="nucleotide sequence ID" value="NZ_CP014223.1"/>
</dbReference>
<keyword evidence="3" id="KW-1185">Reference proteome</keyword>
<dbReference type="InterPro" id="IPR009711">
    <property type="entry name" value="UPF0473"/>
</dbReference>
<dbReference type="Proteomes" id="UP000068026">
    <property type="component" value="Chromosome"/>
</dbReference>
<gene>
    <name evidence="1" type="ORF">CPRO_29290</name>
    <name evidence="2" type="ORF">SAMN02745151_00458</name>
</gene>
<evidence type="ECO:0000313" key="3">
    <source>
        <dbReference type="Proteomes" id="UP000068026"/>
    </source>
</evidence>
<accession>A0A0X8VEE0</accession>
<reference evidence="4" key="3">
    <citation type="submission" date="2016-11" db="EMBL/GenBank/DDBJ databases">
        <authorList>
            <person name="Jaros S."/>
            <person name="Januszkiewicz K."/>
            <person name="Wedrychowicz H."/>
        </authorList>
    </citation>
    <scope>NUCLEOTIDE SEQUENCE [LARGE SCALE GENOMIC DNA]</scope>
    <source>
        <strain evidence="4">DSM 1682</strain>
    </source>
</reference>
<proteinExistence type="predicted"/>
<reference evidence="1 3" key="1">
    <citation type="journal article" date="2016" name="Genome Announc.">
        <title>Complete Genome Sequence of the Amino Acid-Fermenting Clostridium propionicum X2 (DSM 1682).</title>
        <authorList>
            <person name="Poehlein A."/>
            <person name="Schlien K."/>
            <person name="Chowdhury N.P."/>
            <person name="Gottschalk G."/>
            <person name="Buckel W."/>
            <person name="Daniel R."/>
        </authorList>
    </citation>
    <scope>NUCLEOTIDE SEQUENCE [LARGE SCALE GENOMIC DNA]</scope>
    <source>
        <strain evidence="1 3">X2</strain>
    </source>
</reference>
<dbReference type="AlphaFoldDB" id="A0A0X8VEE0"/>
<protein>
    <recommendedName>
        <fullName evidence="5">DUF1292 domain-containing protein</fullName>
    </recommendedName>
</protein>
<sequence length="106" mass="12145">MSDKCGCGCGCDHEHDHEHEEMGLETMFLTLDDDTELECGILGVFEVEGVEDKQFIALMPLEDETVLLYEYKEVGEEIELEVIEEDELFDKVSAAFNDLFEDEDEE</sequence>
<reference evidence="2" key="4">
    <citation type="submission" date="2016-11" db="EMBL/GenBank/DDBJ databases">
        <authorList>
            <person name="Varghese N."/>
            <person name="Submissions S."/>
        </authorList>
    </citation>
    <scope>NUCLEOTIDE SEQUENCE</scope>
    <source>
        <strain evidence="2">DSM 1682</strain>
    </source>
</reference>
<evidence type="ECO:0000313" key="4">
    <source>
        <dbReference type="Proteomes" id="UP000184204"/>
    </source>
</evidence>
<evidence type="ECO:0000313" key="2">
    <source>
        <dbReference type="EMBL" id="SHE34038.1"/>
    </source>
</evidence>
<dbReference type="KEGG" id="cpro:CPRO_29290"/>
<name>A0A0X8VEE0_ANAPI</name>